<comment type="similarity">
    <text evidence="1">Belongs to the BlaI transcriptional regulatory family.</text>
</comment>
<evidence type="ECO:0000256" key="3">
    <source>
        <dbReference type="ARBA" id="ARBA00023125"/>
    </source>
</evidence>
<organism evidence="5 6">
    <name type="scientific">Saccharopolyspora rosea</name>
    <dbReference type="NCBI Taxonomy" id="524884"/>
    <lineage>
        <taxon>Bacteria</taxon>
        <taxon>Bacillati</taxon>
        <taxon>Actinomycetota</taxon>
        <taxon>Actinomycetes</taxon>
        <taxon>Pseudonocardiales</taxon>
        <taxon>Pseudonocardiaceae</taxon>
        <taxon>Saccharopolyspora</taxon>
    </lineage>
</organism>
<proteinExistence type="inferred from homology"/>
<gene>
    <name evidence="5" type="ORF">ACFQ16_12880</name>
</gene>
<dbReference type="EMBL" id="JBHTIW010000008">
    <property type="protein sequence ID" value="MFD0920641.1"/>
    <property type="molecule type" value="Genomic_DNA"/>
</dbReference>
<sequence length="121" mass="13788">MRSLGPLESAVMDLLWNADGPRNVRQVLDGLRDRGLAYTTVATVLDNLRRKEWLEREQIGRVWFYRPRVDASEHAAQLMRQALADSGSPRATFLKFVDEISDEEAAMLRELLAEADSAEDR</sequence>
<dbReference type="Gene3D" id="6.10.140.850">
    <property type="match status" value="1"/>
</dbReference>
<keyword evidence="6" id="KW-1185">Reference proteome</keyword>
<evidence type="ECO:0000313" key="5">
    <source>
        <dbReference type="EMBL" id="MFD0920641.1"/>
    </source>
</evidence>
<protein>
    <submittedName>
        <fullName evidence="5">BlaI/MecI/CopY family transcriptional regulator</fullName>
    </submittedName>
</protein>
<dbReference type="SUPFAM" id="SSF46785">
    <property type="entry name" value="Winged helix' DNA-binding domain"/>
    <property type="match status" value="1"/>
</dbReference>
<evidence type="ECO:0000256" key="4">
    <source>
        <dbReference type="ARBA" id="ARBA00023163"/>
    </source>
</evidence>
<dbReference type="InterPro" id="IPR036388">
    <property type="entry name" value="WH-like_DNA-bd_sf"/>
</dbReference>
<comment type="caution">
    <text evidence="5">The sequence shown here is derived from an EMBL/GenBank/DDBJ whole genome shotgun (WGS) entry which is preliminary data.</text>
</comment>
<keyword evidence="3" id="KW-0238">DNA-binding</keyword>
<accession>A0ABW3FQ30</accession>
<dbReference type="Pfam" id="PF03965">
    <property type="entry name" value="Penicillinase_R"/>
    <property type="match status" value="1"/>
</dbReference>
<evidence type="ECO:0000256" key="1">
    <source>
        <dbReference type="ARBA" id="ARBA00011046"/>
    </source>
</evidence>
<reference evidence="6" key="1">
    <citation type="journal article" date="2019" name="Int. J. Syst. Evol. Microbiol.">
        <title>The Global Catalogue of Microorganisms (GCM) 10K type strain sequencing project: providing services to taxonomists for standard genome sequencing and annotation.</title>
        <authorList>
            <consortium name="The Broad Institute Genomics Platform"/>
            <consortium name="The Broad Institute Genome Sequencing Center for Infectious Disease"/>
            <person name="Wu L."/>
            <person name="Ma J."/>
        </authorList>
    </citation>
    <scope>NUCLEOTIDE SEQUENCE [LARGE SCALE GENOMIC DNA]</scope>
    <source>
        <strain evidence="6">CCUG 56401</strain>
    </source>
</reference>
<dbReference type="InterPro" id="IPR005650">
    <property type="entry name" value="BlaI_family"/>
</dbReference>
<keyword evidence="4" id="KW-0804">Transcription</keyword>
<dbReference type="RefSeq" id="WP_263253740.1">
    <property type="nucleotide sequence ID" value="NZ_BAABLT010000006.1"/>
</dbReference>
<dbReference type="Proteomes" id="UP001597018">
    <property type="component" value="Unassembled WGS sequence"/>
</dbReference>
<evidence type="ECO:0000313" key="6">
    <source>
        <dbReference type="Proteomes" id="UP001597018"/>
    </source>
</evidence>
<evidence type="ECO:0000256" key="2">
    <source>
        <dbReference type="ARBA" id="ARBA00023015"/>
    </source>
</evidence>
<name>A0ABW3FQ30_9PSEU</name>
<keyword evidence="2" id="KW-0805">Transcription regulation</keyword>
<dbReference type="Gene3D" id="1.10.10.10">
    <property type="entry name" value="Winged helix-like DNA-binding domain superfamily/Winged helix DNA-binding domain"/>
    <property type="match status" value="1"/>
</dbReference>
<dbReference type="InterPro" id="IPR036390">
    <property type="entry name" value="WH_DNA-bd_sf"/>
</dbReference>